<organism evidence="2 3">
    <name type="scientific">Hyaloscypha bicolor E</name>
    <dbReference type="NCBI Taxonomy" id="1095630"/>
    <lineage>
        <taxon>Eukaryota</taxon>
        <taxon>Fungi</taxon>
        <taxon>Dikarya</taxon>
        <taxon>Ascomycota</taxon>
        <taxon>Pezizomycotina</taxon>
        <taxon>Leotiomycetes</taxon>
        <taxon>Helotiales</taxon>
        <taxon>Hyaloscyphaceae</taxon>
        <taxon>Hyaloscypha</taxon>
        <taxon>Hyaloscypha bicolor</taxon>
    </lineage>
</organism>
<evidence type="ECO:0000313" key="3">
    <source>
        <dbReference type="Proteomes" id="UP000235371"/>
    </source>
</evidence>
<gene>
    <name evidence="2" type="ORF">K444DRAFT_606880</name>
</gene>
<dbReference type="RefSeq" id="XP_024743461.1">
    <property type="nucleotide sequence ID" value="XM_024879068.1"/>
</dbReference>
<protein>
    <submittedName>
        <fullName evidence="2">Uncharacterized protein</fullName>
    </submittedName>
</protein>
<dbReference type="Proteomes" id="UP000235371">
    <property type="component" value="Unassembled WGS sequence"/>
</dbReference>
<dbReference type="EMBL" id="KZ613743">
    <property type="protein sequence ID" value="PMD66557.1"/>
    <property type="molecule type" value="Genomic_DNA"/>
</dbReference>
<dbReference type="GeneID" id="36587145"/>
<keyword evidence="3" id="KW-1185">Reference proteome</keyword>
<evidence type="ECO:0000313" key="2">
    <source>
        <dbReference type="EMBL" id="PMD66557.1"/>
    </source>
</evidence>
<dbReference type="AlphaFoldDB" id="A0A2J6TU92"/>
<reference evidence="2 3" key="1">
    <citation type="submission" date="2016-04" db="EMBL/GenBank/DDBJ databases">
        <title>A degradative enzymes factory behind the ericoid mycorrhizal symbiosis.</title>
        <authorList>
            <consortium name="DOE Joint Genome Institute"/>
            <person name="Martino E."/>
            <person name="Morin E."/>
            <person name="Grelet G."/>
            <person name="Kuo A."/>
            <person name="Kohler A."/>
            <person name="Daghino S."/>
            <person name="Barry K."/>
            <person name="Choi C."/>
            <person name="Cichocki N."/>
            <person name="Clum A."/>
            <person name="Copeland A."/>
            <person name="Hainaut M."/>
            <person name="Haridas S."/>
            <person name="Labutti K."/>
            <person name="Lindquist E."/>
            <person name="Lipzen A."/>
            <person name="Khouja H.-R."/>
            <person name="Murat C."/>
            <person name="Ohm R."/>
            <person name="Olson A."/>
            <person name="Spatafora J."/>
            <person name="Veneault-Fourrey C."/>
            <person name="Henrissat B."/>
            <person name="Grigoriev I."/>
            <person name="Martin F."/>
            <person name="Perotto S."/>
        </authorList>
    </citation>
    <scope>NUCLEOTIDE SEQUENCE [LARGE SCALE GENOMIC DNA]</scope>
    <source>
        <strain evidence="2 3">E</strain>
    </source>
</reference>
<name>A0A2J6TU92_9HELO</name>
<dbReference type="InParanoid" id="A0A2J6TU92"/>
<evidence type="ECO:0000256" key="1">
    <source>
        <dbReference type="SAM" id="MobiDB-lite"/>
    </source>
</evidence>
<accession>A0A2J6TU92</accession>
<sequence length="209" mass="23007">MSAPGATSPSASPGEIWMRCAASPFIDMQMIQSLRIQRKMGSRGGYDAIYILSFTSPSTSHISMQAANANASPPPPSLKKPTTEKRHIRPFICTGSSSLPSFHPAITATGSPPCKMQVHSRLELRDHMLHPHQQRARWSDNATTTLVSTSDDYESSSHTFDMQRKIQAVNAITHPNIDSANTRDHPSPEIVTVMKKPPEPQASKTQHKR</sequence>
<proteinExistence type="predicted"/>
<feature type="region of interest" description="Disordered" evidence="1">
    <location>
        <begin position="175"/>
        <end position="209"/>
    </location>
</feature>